<proteinExistence type="predicted"/>
<dbReference type="Gene3D" id="3.40.50.1950">
    <property type="entry name" value="Flavin prenyltransferase-like"/>
    <property type="match status" value="1"/>
</dbReference>
<evidence type="ECO:0000313" key="2">
    <source>
        <dbReference type="EMBL" id="MBP2329637.1"/>
    </source>
</evidence>
<keyword evidence="2" id="KW-0436">Ligase</keyword>
<dbReference type="EC" id="4.1.1.36" evidence="2"/>
<comment type="caution">
    <text evidence="2">The sequence shown here is derived from an EMBL/GenBank/DDBJ whole genome shotgun (WGS) entry which is preliminary data.</text>
</comment>
<keyword evidence="3" id="KW-1185">Reference proteome</keyword>
<accession>A0ABS4TZ08</accession>
<name>A0ABS4TZ08_9PSEU</name>
<dbReference type="PANTHER" id="PTHR14359:SF6">
    <property type="entry name" value="PHOSPHOPANTOTHENOYLCYSTEINE DECARBOXYLASE"/>
    <property type="match status" value="1"/>
</dbReference>
<evidence type="ECO:0000259" key="1">
    <source>
        <dbReference type="Pfam" id="PF02441"/>
    </source>
</evidence>
<dbReference type="EC" id="6.3.2.5" evidence="2"/>
<dbReference type="GO" id="GO:0004632">
    <property type="term" value="F:phosphopantothenate--cysteine ligase activity"/>
    <property type="evidence" value="ECO:0007669"/>
    <property type="project" value="UniProtKB-EC"/>
</dbReference>
<dbReference type="RefSeq" id="WP_209646364.1">
    <property type="nucleotide sequence ID" value="NZ_JAGINW010000001.1"/>
</dbReference>
<dbReference type="PANTHER" id="PTHR14359">
    <property type="entry name" value="HOMO-OLIGOMERIC FLAVIN CONTAINING CYS DECARBOXYLASE FAMILY"/>
    <property type="match status" value="1"/>
</dbReference>
<feature type="domain" description="Flavoprotein" evidence="1">
    <location>
        <begin position="6"/>
        <end position="136"/>
    </location>
</feature>
<dbReference type="EMBL" id="JAGINW010000001">
    <property type="protein sequence ID" value="MBP2329637.1"/>
    <property type="molecule type" value="Genomic_DNA"/>
</dbReference>
<organism evidence="2 3">
    <name type="scientific">Kibdelosporangium banguiense</name>
    <dbReference type="NCBI Taxonomy" id="1365924"/>
    <lineage>
        <taxon>Bacteria</taxon>
        <taxon>Bacillati</taxon>
        <taxon>Actinomycetota</taxon>
        <taxon>Actinomycetes</taxon>
        <taxon>Pseudonocardiales</taxon>
        <taxon>Pseudonocardiaceae</taxon>
        <taxon>Kibdelosporangium</taxon>
    </lineage>
</organism>
<dbReference type="InterPro" id="IPR036551">
    <property type="entry name" value="Flavin_trans-like"/>
</dbReference>
<protein>
    <submittedName>
        <fullName evidence="2">Phosphopantothenoylcysteine decarboxylase/phosphopantothenate--cysteine ligase</fullName>
        <ecNumber evidence="2">4.1.1.36</ecNumber>
        <ecNumber evidence="2">6.3.2.5</ecNumber>
    </submittedName>
</protein>
<dbReference type="Pfam" id="PF02441">
    <property type="entry name" value="Flavoprotein"/>
    <property type="match status" value="1"/>
</dbReference>
<dbReference type="SUPFAM" id="SSF52507">
    <property type="entry name" value="Homo-oligomeric flavin-containing Cys decarboxylases, HFCD"/>
    <property type="match status" value="1"/>
</dbReference>
<dbReference type="GO" id="GO:0004633">
    <property type="term" value="F:phosphopantothenoylcysteine decarboxylase activity"/>
    <property type="evidence" value="ECO:0007669"/>
    <property type="project" value="UniProtKB-EC"/>
</dbReference>
<evidence type="ECO:0000313" key="3">
    <source>
        <dbReference type="Proteomes" id="UP001519332"/>
    </source>
</evidence>
<reference evidence="2 3" key="1">
    <citation type="submission" date="2021-03" db="EMBL/GenBank/DDBJ databases">
        <title>Sequencing the genomes of 1000 actinobacteria strains.</title>
        <authorList>
            <person name="Klenk H.-P."/>
        </authorList>
    </citation>
    <scope>NUCLEOTIDE SEQUENCE [LARGE SCALE GENOMIC DNA]</scope>
    <source>
        <strain evidence="2 3">DSM 46670</strain>
    </source>
</reference>
<keyword evidence="2" id="KW-0456">Lyase</keyword>
<gene>
    <name evidence="2" type="ORF">JOF56_010022</name>
</gene>
<sequence length="181" mass="19433">MREDALVVVAGGSSASLVLAAYLSELRRTVDDEIVVLLTKSAERFMPSQVAGWLADEVLTADLPDLNPVEVALKAKAMVVLPATAHLLACAALGLASTPATTALLASPRPALWFPHMNKAMWGKPVIQRHVADLRESGETVVEPETREVYEIWRGERSPGVSMIGPDKAAAVVRDWLGVQT</sequence>
<dbReference type="InterPro" id="IPR003382">
    <property type="entry name" value="Flavoprotein"/>
</dbReference>
<dbReference type="Proteomes" id="UP001519332">
    <property type="component" value="Unassembled WGS sequence"/>
</dbReference>